<accession>A0A7W8HDM7</accession>
<dbReference type="PANTHER" id="PTHR38588:SF1">
    <property type="entry name" value="BLL0334 PROTEIN"/>
    <property type="match status" value="1"/>
</dbReference>
<dbReference type="CDD" id="cd05018">
    <property type="entry name" value="CoxG"/>
    <property type="match status" value="1"/>
</dbReference>
<dbReference type="Proteomes" id="UP000532440">
    <property type="component" value="Unassembled WGS sequence"/>
</dbReference>
<name>A0A7W8HDM7_9BURK</name>
<gene>
    <name evidence="1" type="ORF">HNQ70_000106</name>
</gene>
<dbReference type="InterPro" id="IPR023393">
    <property type="entry name" value="START-like_dom_sf"/>
</dbReference>
<dbReference type="InterPro" id="IPR010419">
    <property type="entry name" value="CO_DH_gsu"/>
</dbReference>
<evidence type="ECO:0008006" key="3">
    <source>
        <dbReference type="Google" id="ProtNLM"/>
    </source>
</evidence>
<keyword evidence="2" id="KW-1185">Reference proteome</keyword>
<reference evidence="1 2" key="1">
    <citation type="submission" date="2020-08" db="EMBL/GenBank/DDBJ databases">
        <title>Genomic Encyclopedia of Type Strains, Phase IV (KMG-IV): sequencing the most valuable type-strain genomes for metagenomic binning, comparative biology and taxonomic classification.</title>
        <authorList>
            <person name="Goeker M."/>
        </authorList>
    </citation>
    <scope>NUCLEOTIDE SEQUENCE [LARGE SCALE GENOMIC DNA]</scope>
    <source>
        <strain evidence="1 2">DSM 29781</strain>
    </source>
</reference>
<dbReference type="AlphaFoldDB" id="A0A7W8HDM7"/>
<comment type="caution">
    <text evidence="1">The sequence shown here is derived from an EMBL/GenBank/DDBJ whole genome shotgun (WGS) entry which is preliminary data.</text>
</comment>
<organism evidence="1 2">
    <name type="scientific">Quisquiliibacterium transsilvanicum</name>
    <dbReference type="NCBI Taxonomy" id="1549638"/>
    <lineage>
        <taxon>Bacteria</taxon>
        <taxon>Pseudomonadati</taxon>
        <taxon>Pseudomonadota</taxon>
        <taxon>Betaproteobacteria</taxon>
        <taxon>Burkholderiales</taxon>
        <taxon>Burkholderiaceae</taxon>
        <taxon>Quisquiliibacterium</taxon>
    </lineage>
</organism>
<proteinExistence type="predicted"/>
<protein>
    <recommendedName>
        <fullName evidence="3">Carbon monoxide dehydrogenase</fullName>
    </recommendedName>
</protein>
<dbReference type="SUPFAM" id="SSF55961">
    <property type="entry name" value="Bet v1-like"/>
    <property type="match status" value="1"/>
</dbReference>
<dbReference type="RefSeq" id="WP_183963260.1">
    <property type="nucleotide sequence ID" value="NZ_BAABEW010000003.1"/>
</dbReference>
<evidence type="ECO:0000313" key="2">
    <source>
        <dbReference type="Proteomes" id="UP000532440"/>
    </source>
</evidence>
<dbReference type="Gene3D" id="3.30.530.20">
    <property type="match status" value="1"/>
</dbReference>
<evidence type="ECO:0000313" key="1">
    <source>
        <dbReference type="EMBL" id="MBB5270122.1"/>
    </source>
</evidence>
<dbReference type="Pfam" id="PF06240">
    <property type="entry name" value="COXG"/>
    <property type="match status" value="1"/>
</dbReference>
<dbReference type="PANTHER" id="PTHR38588">
    <property type="entry name" value="BLL0334 PROTEIN"/>
    <property type="match status" value="1"/>
</dbReference>
<sequence>MDLSSQQALPVTPQQAWDALNDIELLRRSIPGCESITATGEDSFDVLVAAAIGPVKAKFKGKLRLLDVVAPTSYTMQFDGQGGAAGFGKGTAKVSLSPIAEGGTMLDYAVHAQVGGKIAQVGSRLVDMAAQKMAGEFFENFRKVLEEKYPPAVEAVEAAPPAAAPAAVAAPGFFARLWAALRRLFGGGN</sequence>
<dbReference type="EMBL" id="JACHGB010000001">
    <property type="protein sequence ID" value="MBB5270122.1"/>
    <property type="molecule type" value="Genomic_DNA"/>
</dbReference>